<organism evidence="8 9">
    <name type="scientific">Lithospermum erythrorhizon</name>
    <name type="common">Purple gromwell</name>
    <name type="synonym">Lithospermum officinale var. erythrorhizon</name>
    <dbReference type="NCBI Taxonomy" id="34254"/>
    <lineage>
        <taxon>Eukaryota</taxon>
        <taxon>Viridiplantae</taxon>
        <taxon>Streptophyta</taxon>
        <taxon>Embryophyta</taxon>
        <taxon>Tracheophyta</taxon>
        <taxon>Spermatophyta</taxon>
        <taxon>Magnoliopsida</taxon>
        <taxon>eudicotyledons</taxon>
        <taxon>Gunneridae</taxon>
        <taxon>Pentapetalae</taxon>
        <taxon>asterids</taxon>
        <taxon>lamiids</taxon>
        <taxon>Boraginales</taxon>
        <taxon>Boraginaceae</taxon>
        <taxon>Boraginoideae</taxon>
        <taxon>Lithospermeae</taxon>
        <taxon>Lithospermum</taxon>
    </lineage>
</organism>
<evidence type="ECO:0000313" key="9">
    <source>
        <dbReference type="Proteomes" id="UP001454036"/>
    </source>
</evidence>
<dbReference type="InterPro" id="IPR000109">
    <property type="entry name" value="POT_fam"/>
</dbReference>
<dbReference type="GO" id="GO:0022857">
    <property type="term" value="F:transmembrane transporter activity"/>
    <property type="evidence" value="ECO:0007669"/>
    <property type="project" value="InterPro"/>
</dbReference>
<dbReference type="PANTHER" id="PTHR11654">
    <property type="entry name" value="OLIGOPEPTIDE TRANSPORTER-RELATED"/>
    <property type="match status" value="1"/>
</dbReference>
<dbReference type="AlphaFoldDB" id="A0AAV3RW20"/>
<comment type="similarity">
    <text evidence="6">Belongs to the major facilitator superfamily. Phosphate:H(+) symporter (TC 2.A.1.9) family.</text>
</comment>
<sequence>MSERFAYYGISSNLINYLTGPLGQSTAVAAANVNTWVGTASLLPFWVLFLLTPSSVDFGPLSSLLYSTSLHLDFAISQAAHNPCIVAFGADQFDIQHPQESLSKTSFFNWWTFGVTSGPLATLIFLNYIQDNYSWALGFFIPCISVAISLTLFLHGCKSYRYAIKVEDKSMIQRVQRLLTKTTTYWKRHPYELFDEERALGSQVPHLYSKKFEFLNQAILAPGTNTTEHQEIIISETEEAKGLLSLFPIWFTSLEYGIVSAQTSTFFTEQTKTINRNVISNLQVPPASLQYLIGISVIICIPIYGFIFVPIARSITKHPSGITKLQRVGIGMVICSVSMIIAGFVEFKRLEIALLNAVPMSFWWLLPQYILFGISNVFTLIGLQELFYDQVPCELKGIGLSLFLSIFGTGCFISSFLISIIQDFTSKGGNGGWFPDNLNQGHLDYFYWLLAEINSLGFVIYVTYAQSFKYYNKSG</sequence>
<evidence type="ECO:0000256" key="6">
    <source>
        <dbReference type="ARBA" id="ARBA00044504"/>
    </source>
</evidence>
<feature type="transmembrane region" description="Helical" evidence="7">
    <location>
        <begin position="365"/>
        <end position="388"/>
    </location>
</feature>
<protein>
    <submittedName>
        <fullName evidence="8">Transporter</fullName>
    </submittedName>
</protein>
<feature type="transmembrane region" description="Helical" evidence="7">
    <location>
        <begin position="445"/>
        <end position="464"/>
    </location>
</feature>
<evidence type="ECO:0000256" key="7">
    <source>
        <dbReference type="SAM" id="Phobius"/>
    </source>
</evidence>
<name>A0AAV3RW20_LITER</name>
<feature type="transmembrane region" description="Helical" evidence="7">
    <location>
        <begin position="107"/>
        <end position="129"/>
    </location>
</feature>
<dbReference type="Pfam" id="PF00854">
    <property type="entry name" value="PTR2"/>
    <property type="match status" value="1"/>
</dbReference>
<keyword evidence="4 7" id="KW-1133">Transmembrane helix</keyword>
<feature type="transmembrane region" description="Helical" evidence="7">
    <location>
        <begin position="291"/>
        <end position="313"/>
    </location>
</feature>
<comment type="subcellular location">
    <subcellularLocation>
        <location evidence="1">Membrane</location>
        <topology evidence="1">Multi-pass membrane protein</topology>
    </subcellularLocation>
</comment>
<evidence type="ECO:0000256" key="4">
    <source>
        <dbReference type="ARBA" id="ARBA00022989"/>
    </source>
</evidence>
<evidence type="ECO:0000256" key="3">
    <source>
        <dbReference type="ARBA" id="ARBA00022692"/>
    </source>
</evidence>
<dbReference type="InterPro" id="IPR036259">
    <property type="entry name" value="MFS_trans_sf"/>
</dbReference>
<dbReference type="EMBL" id="BAABME010013208">
    <property type="protein sequence ID" value="GAA0185923.1"/>
    <property type="molecule type" value="Genomic_DNA"/>
</dbReference>
<proteinExistence type="inferred from homology"/>
<evidence type="ECO:0000256" key="2">
    <source>
        <dbReference type="ARBA" id="ARBA00005982"/>
    </source>
</evidence>
<keyword evidence="5 7" id="KW-0472">Membrane</keyword>
<comment type="similarity">
    <text evidence="2">Belongs to the major facilitator superfamily. Proton-dependent oligopeptide transporter (POT/PTR) (TC 2.A.17) family.</text>
</comment>
<dbReference type="GO" id="GO:0016020">
    <property type="term" value="C:membrane"/>
    <property type="evidence" value="ECO:0007669"/>
    <property type="project" value="UniProtKB-SubCell"/>
</dbReference>
<dbReference type="SUPFAM" id="SSF103473">
    <property type="entry name" value="MFS general substrate transporter"/>
    <property type="match status" value="1"/>
</dbReference>
<reference evidence="8 9" key="1">
    <citation type="submission" date="2024-01" db="EMBL/GenBank/DDBJ databases">
        <title>The complete chloroplast genome sequence of Lithospermum erythrorhizon: insights into the phylogenetic relationship among Boraginaceae species and the maternal lineages of purple gromwells.</title>
        <authorList>
            <person name="Okada T."/>
            <person name="Watanabe K."/>
        </authorList>
    </citation>
    <scope>NUCLEOTIDE SEQUENCE [LARGE SCALE GENOMIC DNA]</scope>
</reference>
<evidence type="ECO:0000313" key="8">
    <source>
        <dbReference type="EMBL" id="GAA0185923.1"/>
    </source>
</evidence>
<gene>
    <name evidence="8" type="ORF">LIER_33211</name>
</gene>
<accession>A0AAV3RW20</accession>
<feature type="transmembrane region" description="Helical" evidence="7">
    <location>
        <begin position="135"/>
        <end position="155"/>
    </location>
</feature>
<evidence type="ECO:0000256" key="1">
    <source>
        <dbReference type="ARBA" id="ARBA00004141"/>
    </source>
</evidence>
<comment type="caution">
    <text evidence="8">The sequence shown here is derived from an EMBL/GenBank/DDBJ whole genome shotgun (WGS) entry which is preliminary data.</text>
</comment>
<dbReference type="Gene3D" id="1.20.1250.20">
    <property type="entry name" value="MFS general substrate transporter like domains"/>
    <property type="match status" value="1"/>
</dbReference>
<keyword evidence="9" id="KW-1185">Reference proteome</keyword>
<dbReference type="Proteomes" id="UP001454036">
    <property type="component" value="Unassembled WGS sequence"/>
</dbReference>
<feature type="transmembrane region" description="Helical" evidence="7">
    <location>
        <begin position="400"/>
        <end position="425"/>
    </location>
</feature>
<evidence type="ECO:0000256" key="5">
    <source>
        <dbReference type="ARBA" id="ARBA00023136"/>
    </source>
</evidence>
<feature type="transmembrane region" description="Helical" evidence="7">
    <location>
        <begin position="325"/>
        <end position="345"/>
    </location>
</feature>
<keyword evidence="3 7" id="KW-0812">Transmembrane</keyword>